<evidence type="ECO:0000256" key="1">
    <source>
        <dbReference type="ARBA" id="ARBA00004651"/>
    </source>
</evidence>
<dbReference type="InterPro" id="IPR007895">
    <property type="entry name" value="MASE1"/>
</dbReference>
<feature type="transmembrane region" description="Helical" evidence="6">
    <location>
        <begin position="32"/>
        <end position="49"/>
    </location>
</feature>
<evidence type="ECO:0000313" key="8">
    <source>
        <dbReference type="EMBL" id="MFC5526376.1"/>
    </source>
</evidence>
<evidence type="ECO:0000256" key="2">
    <source>
        <dbReference type="ARBA" id="ARBA00022475"/>
    </source>
</evidence>
<protein>
    <submittedName>
        <fullName evidence="8">MASE1 domain-containing protein</fullName>
    </submittedName>
</protein>
<reference evidence="9" key="1">
    <citation type="journal article" date="2019" name="Int. J. Syst. Evol. Microbiol.">
        <title>The Global Catalogue of Microorganisms (GCM) 10K type strain sequencing project: providing services to taxonomists for standard genome sequencing and annotation.</title>
        <authorList>
            <consortium name="The Broad Institute Genomics Platform"/>
            <consortium name="The Broad Institute Genome Sequencing Center for Infectious Disease"/>
            <person name="Wu L."/>
            <person name="Ma J."/>
        </authorList>
    </citation>
    <scope>NUCLEOTIDE SEQUENCE [LARGE SCALE GENOMIC DNA]</scope>
    <source>
        <strain evidence="9">CGMCC 1.16619</strain>
    </source>
</reference>
<feature type="domain" description="MASE1" evidence="7">
    <location>
        <begin position="15"/>
        <end position="290"/>
    </location>
</feature>
<evidence type="ECO:0000313" key="9">
    <source>
        <dbReference type="Proteomes" id="UP001596114"/>
    </source>
</evidence>
<organism evidence="8 9">
    <name type="scientific">Rhodanobacter ginsengisoli</name>
    <dbReference type="NCBI Taxonomy" id="418646"/>
    <lineage>
        <taxon>Bacteria</taxon>
        <taxon>Pseudomonadati</taxon>
        <taxon>Pseudomonadota</taxon>
        <taxon>Gammaproteobacteria</taxon>
        <taxon>Lysobacterales</taxon>
        <taxon>Rhodanobacteraceae</taxon>
        <taxon>Rhodanobacter</taxon>
    </lineage>
</organism>
<comment type="caution">
    <text evidence="8">The sequence shown here is derived from an EMBL/GenBank/DDBJ whole genome shotgun (WGS) entry which is preliminary data.</text>
</comment>
<name>A0ABW0QP89_9GAMM</name>
<dbReference type="Pfam" id="PF05231">
    <property type="entry name" value="MASE1"/>
    <property type="match status" value="1"/>
</dbReference>
<keyword evidence="5 6" id="KW-0472">Membrane</keyword>
<feature type="transmembrane region" description="Helical" evidence="6">
    <location>
        <begin position="196"/>
        <end position="216"/>
    </location>
</feature>
<evidence type="ECO:0000256" key="4">
    <source>
        <dbReference type="ARBA" id="ARBA00022989"/>
    </source>
</evidence>
<dbReference type="EMBL" id="JBHSNF010000002">
    <property type="protein sequence ID" value="MFC5526376.1"/>
    <property type="molecule type" value="Genomic_DNA"/>
</dbReference>
<dbReference type="RefSeq" id="WP_377319989.1">
    <property type="nucleotide sequence ID" value="NZ_JBHSNF010000002.1"/>
</dbReference>
<evidence type="ECO:0000256" key="6">
    <source>
        <dbReference type="SAM" id="Phobius"/>
    </source>
</evidence>
<accession>A0ABW0QP89</accession>
<feature type="transmembrane region" description="Helical" evidence="6">
    <location>
        <begin position="79"/>
        <end position="99"/>
    </location>
</feature>
<feature type="transmembrane region" description="Helical" evidence="6">
    <location>
        <begin position="9"/>
        <end position="26"/>
    </location>
</feature>
<feature type="transmembrane region" description="Helical" evidence="6">
    <location>
        <begin position="276"/>
        <end position="294"/>
    </location>
</feature>
<keyword evidence="2" id="KW-1003">Cell membrane</keyword>
<feature type="transmembrane region" description="Helical" evidence="6">
    <location>
        <begin position="154"/>
        <end position="176"/>
    </location>
</feature>
<feature type="transmembrane region" description="Helical" evidence="6">
    <location>
        <begin position="111"/>
        <end position="134"/>
    </location>
</feature>
<keyword evidence="3 6" id="KW-0812">Transmembrane</keyword>
<evidence type="ECO:0000256" key="3">
    <source>
        <dbReference type="ARBA" id="ARBA00022692"/>
    </source>
</evidence>
<gene>
    <name evidence="8" type="ORF">ACFPPA_11595</name>
</gene>
<proteinExistence type="predicted"/>
<evidence type="ECO:0000259" key="7">
    <source>
        <dbReference type="Pfam" id="PF05231"/>
    </source>
</evidence>
<sequence length="538" mass="60323">MQKGFRGEAWLRHIAVAVIYGLAVTLLRQLSISHWMILSGLYLSVLLLMRYRYWPALMLGEAASVAHFSYVCADQLGLAWALFNVIPTLLFIIPIAYWARERGRLFAHPRNVNMGTLLLCALIAACVMTLRSLAALTITKLPAGYPPIDYQQLAARWLLGDYLGILTITPLALFVYQEITHSTWANLRRRLAESRLLLESACILLPALGFLVWIGLNAAPGTQTRQIAQIAMFLPIVWLALRHGWHGAAVGGTAASLAILMLMPHRYDNDTIQAEIVIAFVMSTMLLMGARIAALDRHAQTERTDLRMTLALAQRNVQMGEMQLRMTAQALEQIRDAVQSVCLMMTSRLRLLHSAIDDRNYHRLALVAQDQLFGLADSLYPVTWQEKGVSAALREGQIPRALDRAGIRYWCDLRCELDGLSPNLHLAIYRLVCEAIADACARKSATEIGVRLRCGERNGRRWVVLRLIFRADPARLRSVPWDELLPRVMPASSGRGFHSIQDRAATFEGKARERALPDGRRISVLLLDPEKTSDAEIH</sequence>
<keyword evidence="9" id="KW-1185">Reference proteome</keyword>
<keyword evidence="4 6" id="KW-1133">Transmembrane helix</keyword>
<feature type="transmembrane region" description="Helical" evidence="6">
    <location>
        <begin position="248"/>
        <end position="264"/>
    </location>
</feature>
<evidence type="ECO:0000256" key="5">
    <source>
        <dbReference type="ARBA" id="ARBA00023136"/>
    </source>
</evidence>
<dbReference type="Proteomes" id="UP001596114">
    <property type="component" value="Unassembled WGS sequence"/>
</dbReference>
<comment type="subcellular location">
    <subcellularLocation>
        <location evidence="1">Cell membrane</location>
        <topology evidence="1">Multi-pass membrane protein</topology>
    </subcellularLocation>
</comment>